<accession>Q8EJ28</accession>
<evidence type="ECO:0000313" key="2">
    <source>
        <dbReference type="Proteomes" id="UP000008186"/>
    </source>
</evidence>
<dbReference type="STRING" id="211586.SO_0645"/>
<protein>
    <submittedName>
        <fullName evidence="1">Mu phage uncharacterized protein</fullName>
    </submittedName>
</protein>
<reference evidence="1 2" key="2">
    <citation type="journal article" date="2005" name="Proteomics">
        <title>Global detection and characterization of hypothetical proteins in Shewanella oneidensis MR-1 using LC-MS based proteomics.</title>
        <authorList>
            <person name="Elias D.A."/>
            <person name="Monroe M.E."/>
            <person name="Marshall M.J."/>
            <person name="Romine M.F."/>
            <person name="Belieav A.S."/>
            <person name="Fredrickson J.K."/>
            <person name="Anderson G.A."/>
            <person name="Smith R.D."/>
            <person name="Lipton M.S."/>
        </authorList>
    </citation>
    <scope>NUCLEOTIDE SEQUENCE [LARGE SCALE GENOMIC DNA]</scope>
    <source>
        <strain evidence="2">ATCC 700550 / JCM 31522 / CIP 106686 / LMG 19005 / NCIMB 14063 / MR-1</strain>
    </source>
</reference>
<dbReference type="RefSeq" id="WP_011070970.1">
    <property type="nucleotide sequence ID" value="NC_004347.2"/>
</dbReference>
<dbReference type="Proteomes" id="UP000008186">
    <property type="component" value="Chromosome"/>
</dbReference>
<dbReference type="BioCyc" id="SONE211586:G1GMP-609-MONOMER"/>
<evidence type="ECO:0000313" key="1">
    <source>
        <dbReference type="EMBL" id="AAN53723.1"/>
    </source>
</evidence>
<keyword evidence="2" id="KW-1185">Reference proteome</keyword>
<name>Q8EJ28_SHEON</name>
<dbReference type="PaxDb" id="211586-SO_0645"/>
<reference evidence="1 2" key="4">
    <citation type="journal article" date="2011" name="BMC Genomics">
        <title>Genome-wide protein localization prediction strategies for gram negative bacteria.</title>
        <authorList>
            <person name="Romine M.F."/>
        </authorList>
    </citation>
    <scope>NUCLEOTIDE SEQUENCE [LARGE SCALE GENOMIC DNA]</scope>
    <source>
        <strain evidence="2">ATCC 700550 / JCM 31522 / CIP 106686 / LMG 19005 / NCIMB 14063 / MR-1</strain>
    </source>
</reference>
<dbReference type="HOGENOM" id="CLU_1363808_0_0_6"/>
<reference evidence="1 2" key="3">
    <citation type="journal article" date="2008" name="Appl. Environ. Microbiol.">
        <title>Identification of mobile elements and pseudogenes in the Shewanella oneidensis MR-1 genome.</title>
        <authorList>
            <person name="Romine M.F."/>
            <person name="Carlson T.S."/>
            <person name="Norbeck A.D."/>
            <person name="McCue L.A."/>
            <person name="Lipton M.S."/>
        </authorList>
    </citation>
    <scope>NUCLEOTIDE SEQUENCE [LARGE SCALE GENOMIC DNA]</scope>
    <source>
        <strain evidence="2">ATCC 700550 / JCM 31522 / CIP 106686 / LMG 19005 / NCIMB 14063 / MR-1</strain>
    </source>
</reference>
<sequence length="181" mass="20846">MANNTKRAWSWAQRQASFTREELAAALGLTLKQCSTIIKTLNRREYITFSDYHMESTPRKGALSKRYKAVANKQYIERGMKTDQQLIWQSMRILRSFNYPELVSTTGINVGQIRTYCSLLMRFGYVRLVVAVPNHLPPKERIGQYATYRLIKDTGPIAPKRLGCHVLYDGNLNQEIQNDVA</sequence>
<gene>
    <name evidence="1" type="ordered locus">SO_0645</name>
</gene>
<dbReference type="PATRIC" id="fig|211586.12.peg.621"/>
<proteinExistence type="predicted"/>
<reference evidence="1 2" key="1">
    <citation type="journal article" date="2002" name="Nat. Biotechnol.">
        <title>Genome sequence of the dissimilatory metal ion-reducing bacterium Shewanella oneidensis.</title>
        <authorList>
            <person name="Heidelberg J.F."/>
            <person name="Paulsen I.T."/>
            <person name="Nelson K.E."/>
            <person name="Gaidos E.J."/>
            <person name="Nelson W.C."/>
            <person name="Read T.D."/>
            <person name="Eisen J.A."/>
            <person name="Seshadri R."/>
            <person name="Ward N."/>
            <person name="Methe B."/>
            <person name="Clayton R.A."/>
            <person name="Meyer T."/>
            <person name="Tsapin A."/>
            <person name="Scott J."/>
            <person name="Beanan M."/>
            <person name="Brinkac L."/>
            <person name="Daugherty S."/>
            <person name="DeBoy R.T."/>
            <person name="Dodson R.J."/>
            <person name="Durkin A.S."/>
            <person name="Haft D.H."/>
            <person name="Kolonay J.F."/>
            <person name="Madupu R."/>
            <person name="Peterson J.D."/>
            <person name="Umayam L.A."/>
            <person name="White O."/>
            <person name="Wolf A.M."/>
            <person name="Vamathevan J."/>
            <person name="Weidman J."/>
            <person name="Impraim M."/>
            <person name="Lee K."/>
            <person name="Berry K."/>
            <person name="Lee C."/>
            <person name="Mueller J."/>
            <person name="Khouri H."/>
            <person name="Gill J."/>
            <person name="Utterback T.R."/>
            <person name="McDonald L.A."/>
            <person name="Feldblyum T.V."/>
            <person name="Smith H.O."/>
            <person name="Venter J.C."/>
            <person name="Nealson K.H."/>
            <person name="Fraser C.M."/>
        </authorList>
    </citation>
    <scope>NUCLEOTIDE SEQUENCE [LARGE SCALE GENOMIC DNA]</scope>
    <source>
        <strain evidence="2">ATCC 700550 / JCM 31522 / CIP 106686 / LMG 19005 / NCIMB 14063 / MR-1</strain>
    </source>
</reference>
<dbReference type="EMBL" id="AE014299">
    <property type="protein sequence ID" value="AAN53723.1"/>
    <property type="molecule type" value="Genomic_DNA"/>
</dbReference>
<dbReference type="KEGG" id="son:SO_0645"/>
<dbReference type="AlphaFoldDB" id="Q8EJ28"/>
<dbReference type="OrthoDB" id="8080957at2"/>
<dbReference type="eggNOG" id="ENOG5033APR">
    <property type="taxonomic scope" value="Bacteria"/>
</dbReference>
<organism evidence="1 2">
    <name type="scientific">Shewanella oneidensis (strain ATCC 700550 / JCM 31522 / CIP 106686 / LMG 19005 / NCIMB 14063 / MR-1)</name>
    <dbReference type="NCBI Taxonomy" id="211586"/>
    <lineage>
        <taxon>Bacteria</taxon>
        <taxon>Pseudomonadati</taxon>
        <taxon>Pseudomonadota</taxon>
        <taxon>Gammaproteobacteria</taxon>
        <taxon>Alteromonadales</taxon>
        <taxon>Shewanellaceae</taxon>
        <taxon>Shewanella</taxon>
    </lineage>
</organism>